<organism evidence="2 3">
    <name type="scientific">Trichobilharzia regenti</name>
    <name type="common">Nasal bird schistosome</name>
    <dbReference type="NCBI Taxonomy" id="157069"/>
    <lineage>
        <taxon>Eukaryota</taxon>
        <taxon>Metazoa</taxon>
        <taxon>Spiralia</taxon>
        <taxon>Lophotrochozoa</taxon>
        <taxon>Platyhelminthes</taxon>
        <taxon>Trematoda</taxon>
        <taxon>Digenea</taxon>
        <taxon>Strigeidida</taxon>
        <taxon>Schistosomatoidea</taxon>
        <taxon>Schistosomatidae</taxon>
        <taxon>Trichobilharzia</taxon>
    </lineage>
</organism>
<evidence type="ECO:0000313" key="3">
    <source>
        <dbReference type="WBParaSite" id="TREG1_111440.1"/>
    </source>
</evidence>
<protein>
    <recommendedName>
        <fullName evidence="4">Secreted protein</fullName>
    </recommendedName>
</protein>
<dbReference type="WBParaSite" id="TREG1_111440.1">
    <property type="protein sequence ID" value="TREG1_111440.1"/>
    <property type="gene ID" value="TREG1_111440"/>
</dbReference>
<reference evidence="3" key="2">
    <citation type="submission" date="2023-11" db="UniProtKB">
        <authorList>
            <consortium name="WormBaseParasite"/>
        </authorList>
    </citation>
    <scope>IDENTIFICATION</scope>
</reference>
<evidence type="ECO:0000256" key="1">
    <source>
        <dbReference type="SAM" id="SignalP"/>
    </source>
</evidence>
<feature type="signal peptide" evidence="1">
    <location>
        <begin position="1"/>
        <end position="23"/>
    </location>
</feature>
<evidence type="ECO:0008006" key="4">
    <source>
        <dbReference type="Google" id="ProtNLM"/>
    </source>
</evidence>
<dbReference type="Proteomes" id="UP000050795">
    <property type="component" value="Unassembled WGS sequence"/>
</dbReference>
<reference evidence="2" key="1">
    <citation type="submission" date="2022-06" db="EMBL/GenBank/DDBJ databases">
        <authorList>
            <person name="Berger JAMES D."/>
            <person name="Berger JAMES D."/>
        </authorList>
    </citation>
    <scope>NUCLEOTIDE SEQUENCE [LARGE SCALE GENOMIC DNA]</scope>
</reference>
<keyword evidence="1" id="KW-0732">Signal</keyword>
<evidence type="ECO:0000313" key="2">
    <source>
        <dbReference type="Proteomes" id="UP000050795"/>
    </source>
</evidence>
<feature type="chain" id="PRO_5041658853" description="Secreted protein" evidence="1">
    <location>
        <begin position="24"/>
        <end position="81"/>
    </location>
</feature>
<dbReference type="AlphaFoldDB" id="A0AA85IVL4"/>
<accession>A0AA85IVL4</accession>
<keyword evidence="2" id="KW-1185">Reference proteome</keyword>
<proteinExistence type="predicted"/>
<sequence length="81" mass="9198">MIAFSLGAVLLLLFSHHVSVSKADQNVEDRRLTSSMPGWFASVWRFLTYFLNIMCLSSKMCISSKMWDFIDDKIQAGFLSG</sequence>
<name>A0AA85IVL4_TRIRE</name>